<feature type="compositionally biased region" description="Polar residues" evidence="1">
    <location>
        <begin position="48"/>
        <end position="65"/>
    </location>
</feature>
<sequence length="84" mass="9558">MEATIQSNQMDVEKEEARPNPQVPSLPQERHIWRLPELPPFRKAKPFSSGSNRNISMPIQRLVQSRQRRGVGNMPKPLTGALNS</sequence>
<protein>
    <submittedName>
        <fullName evidence="2">Uncharacterized protein</fullName>
    </submittedName>
</protein>
<dbReference type="Proteomes" id="UP000765509">
    <property type="component" value="Unassembled WGS sequence"/>
</dbReference>
<organism evidence="2 3">
    <name type="scientific">Austropuccinia psidii MF-1</name>
    <dbReference type="NCBI Taxonomy" id="1389203"/>
    <lineage>
        <taxon>Eukaryota</taxon>
        <taxon>Fungi</taxon>
        <taxon>Dikarya</taxon>
        <taxon>Basidiomycota</taxon>
        <taxon>Pucciniomycotina</taxon>
        <taxon>Pucciniomycetes</taxon>
        <taxon>Pucciniales</taxon>
        <taxon>Sphaerophragmiaceae</taxon>
        <taxon>Austropuccinia</taxon>
    </lineage>
</organism>
<feature type="compositionally biased region" description="Polar residues" evidence="1">
    <location>
        <begin position="1"/>
        <end position="10"/>
    </location>
</feature>
<evidence type="ECO:0000256" key="1">
    <source>
        <dbReference type="SAM" id="MobiDB-lite"/>
    </source>
</evidence>
<dbReference type="EMBL" id="AVOT02083429">
    <property type="protein sequence ID" value="MBW0568882.1"/>
    <property type="molecule type" value="Genomic_DNA"/>
</dbReference>
<proteinExistence type="predicted"/>
<dbReference type="AlphaFoldDB" id="A0A9Q3PQJ8"/>
<accession>A0A9Q3PQJ8</accession>
<feature type="region of interest" description="Disordered" evidence="1">
    <location>
        <begin position="1"/>
        <end position="84"/>
    </location>
</feature>
<name>A0A9Q3PQJ8_9BASI</name>
<reference evidence="2" key="1">
    <citation type="submission" date="2021-03" db="EMBL/GenBank/DDBJ databases">
        <title>Draft genome sequence of rust myrtle Austropuccinia psidii MF-1, a brazilian biotype.</title>
        <authorList>
            <person name="Quecine M.C."/>
            <person name="Pachon D.M.R."/>
            <person name="Bonatelli M.L."/>
            <person name="Correr F.H."/>
            <person name="Franceschini L.M."/>
            <person name="Leite T.F."/>
            <person name="Margarido G.R.A."/>
            <person name="Almeida C.A."/>
            <person name="Ferrarezi J.A."/>
            <person name="Labate C.A."/>
        </authorList>
    </citation>
    <scope>NUCLEOTIDE SEQUENCE</scope>
    <source>
        <strain evidence="2">MF-1</strain>
    </source>
</reference>
<gene>
    <name evidence="2" type="ORF">O181_108597</name>
</gene>
<evidence type="ECO:0000313" key="2">
    <source>
        <dbReference type="EMBL" id="MBW0568882.1"/>
    </source>
</evidence>
<evidence type="ECO:0000313" key="3">
    <source>
        <dbReference type="Proteomes" id="UP000765509"/>
    </source>
</evidence>
<keyword evidence="3" id="KW-1185">Reference proteome</keyword>
<comment type="caution">
    <text evidence="2">The sequence shown here is derived from an EMBL/GenBank/DDBJ whole genome shotgun (WGS) entry which is preliminary data.</text>
</comment>